<keyword evidence="1" id="KW-0812">Transmembrane</keyword>
<feature type="transmembrane region" description="Helical" evidence="1">
    <location>
        <begin position="74"/>
        <end position="97"/>
    </location>
</feature>
<dbReference type="Gene3D" id="1.20.1070.10">
    <property type="entry name" value="Rhodopsin 7-helix transmembrane proteins"/>
    <property type="match status" value="1"/>
</dbReference>
<gene>
    <name evidence="2" type="ORF">JYZ213_LOCUS38166</name>
</gene>
<organism evidence="2 3">
    <name type="scientific">Adineta steineri</name>
    <dbReference type="NCBI Taxonomy" id="433720"/>
    <lineage>
        <taxon>Eukaryota</taxon>
        <taxon>Metazoa</taxon>
        <taxon>Spiralia</taxon>
        <taxon>Gnathifera</taxon>
        <taxon>Rotifera</taxon>
        <taxon>Eurotatoria</taxon>
        <taxon>Bdelloidea</taxon>
        <taxon>Adinetida</taxon>
        <taxon>Adinetidae</taxon>
        <taxon>Adineta</taxon>
    </lineage>
</organism>
<evidence type="ECO:0000313" key="3">
    <source>
        <dbReference type="Proteomes" id="UP000663845"/>
    </source>
</evidence>
<evidence type="ECO:0008006" key="4">
    <source>
        <dbReference type="Google" id="ProtNLM"/>
    </source>
</evidence>
<dbReference type="EMBL" id="CAJNOG010001091">
    <property type="protein sequence ID" value="CAF1407649.1"/>
    <property type="molecule type" value="Genomic_DNA"/>
</dbReference>
<feature type="transmembrane region" description="Helical" evidence="1">
    <location>
        <begin position="21"/>
        <end position="43"/>
    </location>
</feature>
<proteinExistence type="predicted"/>
<keyword evidence="1" id="KW-0472">Membrane</keyword>
<keyword evidence="1" id="KW-1133">Transmembrane helix</keyword>
<name>A0A815LLN5_9BILA</name>
<reference evidence="2" key="1">
    <citation type="submission" date="2021-02" db="EMBL/GenBank/DDBJ databases">
        <authorList>
            <person name="Nowell W R."/>
        </authorList>
    </citation>
    <scope>NUCLEOTIDE SEQUENCE</scope>
</reference>
<dbReference type="SUPFAM" id="SSF81321">
    <property type="entry name" value="Family A G protein-coupled receptor-like"/>
    <property type="match status" value="1"/>
</dbReference>
<evidence type="ECO:0000313" key="2">
    <source>
        <dbReference type="EMBL" id="CAF1407649.1"/>
    </source>
</evidence>
<accession>A0A815LLN5</accession>
<evidence type="ECO:0000256" key="1">
    <source>
        <dbReference type="SAM" id="Phobius"/>
    </source>
</evidence>
<dbReference type="AlphaFoldDB" id="A0A815LLN5"/>
<dbReference type="Proteomes" id="UP000663845">
    <property type="component" value="Unassembled WGS sequence"/>
</dbReference>
<sequence length="183" mass="21568">MPTIMNGECGFYGIYLPIYRIYTVVVIGTIPPIIMSIFGYLTYCNIRRIRRRIQPTVRNTIEGNVFLRQGDRDLLIIVIYEIFIYVITASLYSLILLESLISDYAMLNKSVQYLQTENFLLFLALLLLTVNSSSPFFIYLTLSKSFREDFKQLILYVYRQLRRSRPIRSIHRANEVLVRDTRL</sequence>
<comment type="caution">
    <text evidence="2">The sequence shown here is derived from an EMBL/GenBank/DDBJ whole genome shotgun (WGS) entry which is preliminary data.</text>
</comment>
<feature type="transmembrane region" description="Helical" evidence="1">
    <location>
        <begin position="119"/>
        <end position="142"/>
    </location>
</feature>
<protein>
    <recommendedName>
        <fullName evidence="4">G-protein coupled receptors family 1 profile domain-containing protein</fullName>
    </recommendedName>
</protein>